<protein>
    <submittedName>
        <fullName evidence="1">Uncharacterized protein</fullName>
    </submittedName>
</protein>
<organism evidence="1 2">
    <name type="scientific">Streptomyces fuscus</name>
    <dbReference type="NCBI Taxonomy" id="3048495"/>
    <lineage>
        <taxon>Bacteria</taxon>
        <taxon>Bacillati</taxon>
        <taxon>Actinomycetota</taxon>
        <taxon>Actinomycetes</taxon>
        <taxon>Kitasatosporales</taxon>
        <taxon>Streptomycetaceae</taxon>
        <taxon>Streptomyces</taxon>
    </lineage>
</organism>
<comment type="caution">
    <text evidence="1">The sequence shown here is derived from an EMBL/GenBank/DDBJ whole genome shotgun (WGS) entry which is preliminary data.</text>
</comment>
<accession>A0ABT7JE49</accession>
<evidence type="ECO:0000313" key="2">
    <source>
        <dbReference type="Proteomes" id="UP001241926"/>
    </source>
</evidence>
<keyword evidence="2" id="KW-1185">Reference proteome</keyword>
<dbReference type="RefSeq" id="WP_285437196.1">
    <property type="nucleotide sequence ID" value="NZ_JASJUS010000069.1"/>
</dbReference>
<reference evidence="1 2" key="1">
    <citation type="submission" date="2023-05" db="EMBL/GenBank/DDBJ databases">
        <title>Streptomyces fuscus sp. nov., a brown-black pigment producing actinomyces isolated from dry sand of Sea duck farm.</title>
        <authorList>
            <person name="Xie J."/>
            <person name="Shen N."/>
        </authorList>
    </citation>
    <scope>NUCLEOTIDE SEQUENCE [LARGE SCALE GENOMIC DNA]</scope>
    <source>
        <strain evidence="1 2">GXMU-J15</strain>
    </source>
</reference>
<gene>
    <name evidence="1" type="ORF">QNN03_37150</name>
</gene>
<dbReference type="Proteomes" id="UP001241926">
    <property type="component" value="Unassembled WGS sequence"/>
</dbReference>
<dbReference type="EMBL" id="JASJUS010000069">
    <property type="protein sequence ID" value="MDL2082067.1"/>
    <property type="molecule type" value="Genomic_DNA"/>
</dbReference>
<evidence type="ECO:0000313" key="1">
    <source>
        <dbReference type="EMBL" id="MDL2082067.1"/>
    </source>
</evidence>
<sequence length="105" mass="11226">MATTTGRRDHLDPLVAQLDWLSRHGYEGLVSSATLVVSELDAGTTRTASGGRAVDLVGEVCRVPYDDALRGRGLVDHASLSPATRQSFADLARVVRAALEDGNRH</sequence>
<name>A0ABT7JE49_9ACTN</name>
<proteinExistence type="predicted"/>